<feature type="non-terminal residue" evidence="2">
    <location>
        <position position="1"/>
    </location>
</feature>
<protein>
    <submittedName>
        <fullName evidence="2">ABC transporter permease</fullName>
    </submittedName>
</protein>
<reference evidence="2 3" key="1">
    <citation type="submission" date="2021-07" db="EMBL/GenBank/DDBJ databases">
        <title>Paenibacillus radiodurans sp. nov., isolated from the southeastern edge of Tengger Desert.</title>
        <authorList>
            <person name="Zhang G."/>
        </authorList>
    </citation>
    <scope>NUCLEOTIDE SEQUENCE [LARGE SCALE GENOMIC DNA]</scope>
    <source>
        <strain evidence="2 3">CCM 7311</strain>
    </source>
</reference>
<feature type="transmembrane region" description="Helical" evidence="1">
    <location>
        <begin position="40"/>
        <end position="63"/>
    </location>
</feature>
<feature type="transmembrane region" description="Helical" evidence="1">
    <location>
        <begin position="207"/>
        <end position="228"/>
    </location>
</feature>
<name>A0ABS7CFE1_9BACL</name>
<dbReference type="PANTHER" id="PTHR37305:SF1">
    <property type="entry name" value="MEMBRANE PROTEIN"/>
    <property type="match status" value="1"/>
</dbReference>
<keyword evidence="1" id="KW-0812">Transmembrane</keyword>
<keyword evidence="1" id="KW-0472">Membrane</keyword>
<evidence type="ECO:0000313" key="2">
    <source>
        <dbReference type="EMBL" id="MBW7459537.1"/>
    </source>
</evidence>
<evidence type="ECO:0000313" key="3">
    <source>
        <dbReference type="Proteomes" id="UP001519887"/>
    </source>
</evidence>
<organism evidence="2 3">
    <name type="scientific">Paenibacillus sepulcri</name>
    <dbReference type="NCBI Taxonomy" id="359917"/>
    <lineage>
        <taxon>Bacteria</taxon>
        <taxon>Bacillati</taxon>
        <taxon>Bacillota</taxon>
        <taxon>Bacilli</taxon>
        <taxon>Bacillales</taxon>
        <taxon>Paenibacillaceae</taxon>
        <taxon>Paenibacillus</taxon>
    </lineage>
</organism>
<keyword evidence="3" id="KW-1185">Reference proteome</keyword>
<gene>
    <name evidence="2" type="ORF">K0U00_36315</name>
</gene>
<keyword evidence="1" id="KW-1133">Transmembrane helix</keyword>
<dbReference type="Pfam" id="PF12730">
    <property type="entry name" value="ABC2_membrane_4"/>
    <property type="match status" value="1"/>
</dbReference>
<dbReference type="Proteomes" id="UP001519887">
    <property type="component" value="Unassembled WGS sequence"/>
</dbReference>
<evidence type="ECO:0000256" key="1">
    <source>
        <dbReference type="SAM" id="Phobius"/>
    </source>
</evidence>
<feature type="transmembrane region" description="Helical" evidence="1">
    <location>
        <begin position="88"/>
        <end position="108"/>
    </location>
</feature>
<sequence>RAVYADGRASGKLFCPADRRVRGMSHLIASEWYKLRKNGLFRIICFFMVAAAVIFPLFTYWSYPKDGGSGITLTGIEMYVNAMMMNQFFLKISLGLLAGFFISSEYSSGVLKRTVSAGKSRGQVYVSKLMIYSLGVGLTSLLAPVLSVVIEILMSEAGLLSGFGQPTGISTIAYVLRTLGFTVLFAAAFASIAAFAAVILADNGKTIGFSILFFLFVDQILHSLGNYVPLFKMVYDYSLFKLFTATIEFRMDNSDLFLSIVMPAATFAVFALWGIYIFRRKEIQ</sequence>
<feature type="transmembrane region" description="Helical" evidence="1">
    <location>
        <begin position="174"/>
        <end position="200"/>
    </location>
</feature>
<comment type="caution">
    <text evidence="2">The sequence shown here is derived from an EMBL/GenBank/DDBJ whole genome shotgun (WGS) entry which is preliminary data.</text>
</comment>
<dbReference type="PANTHER" id="PTHR37305">
    <property type="entry name" value="INTEGRAL MEMBRANE PROTEIN-RELATED"/>
    <property type="match status" value="1"/>
</dbReference>
<feature type="transmembrane region" description="Helical" evidence="1">
    <location>
        <begin position="256"/>
        <end position="278"/>
    </location>
</feature>
<proteinExistence type="predicted"/>
<dbReference type="EMBL" id="JAHZIK010001694">
    <property type="protein sequence ID" value="MBW7459537.1"/>
    <property type="molecule type" value="Genomic_DNA"/>
</dbReference>
<feature type="transmembrane region" description="Helical" evidence="1">
    <location>
        <begin position="129"/>
        <end position="154"/>
    </location>
</feature>
<accession>A0ABS7CFE1</accession>